<dbReference type="Pfam" id="PF02230">
    <property type="entry name" value="Abhydrolase_2"/>
    <property type="match status" value="1"/>
</dbReference>
<dbReference type="AlphaFoldDB" id="A0A1M6W786"/>
<dbReference type="InterPro" id="IPR003140">
    <property type="entry name" value="PLipase/COase/thioEstase"/>
</dbReference>
<evidence type="ECO:0000313" key="4">
    <source>
        <dbReference type="Proteomes" id="UP000184420"/>
    </source>
</evidence>
<evidence type="ECO:0000256" key="1">
    <source>
        <dbReference type="ARBA" id="ARBA00022729"/>
    </source>
</evidence>
<gene>
    <name evidence="3" type="ORF">SAMN05444266_101511</name>
</gene>
<evidence type="ECO:0000313" key="3">
    <source>
        <dbReference type="EMBL" id="SHK89508.1"/>
    </source>
</evidence>
<organism evidence="3 4">
    <name type="scientific">Chitinophaga jiangningensis</name>
    <dbReference type="NCBI Taxonomy" id="1419482"/>
    <lineage>
        <taxon>Bacteria</taxon>
        <taxon>Pseudomonadati</taxon>
        <taxon>Bacteroidota</taxon>
        <taxon>Chitinophagia</taxon>
        <taxon>Chitinophagales</taxon>
        <taxon>Chitinophagaceae</taxon>
        <taxon>Chitinophaga</taxon>
    </lineage>
</organism>
<dbReference type="EMBL" id="FRBL01000001">
    <property type="protein sequence ID" value="SHK89508.1"/>
    <property type="molecule type" value="Genomic_DNA"/>
</dbReference>
<feature type="domain" description="Phospholipase/carboxylesterase/thioesterase" evidence="2">
    <location>
        <begin position="115"/>
        <end position="225"/>
    </location>
</feature>
<keyword evidence="4" id="KW-1185">Reference proteome</keyword>
<dbReference type="PANTHER" id="PTHR43037:SF1">
    <property type="entry name" value="BLL1128 PROTEIN"/>
    <property type="match status" value="1"/>
</dbReference>
<protein>
    <submittedName>
        <fullName evidence="3">Phospholipase/Carboxylesterase</fullName>
    </submittedName>
</protein>
<dbReference type="Proteomes" id="UP000184420">
    <property type="component" value="Unassembled WGS sequence"/>
</dbReference>
<accession>A0A1M6W786</accession>
<dbReference type="PANTHER" id="PTHR43037">
    <property type="entry name" value="UNNAMED PRODUCT-RELATED"/>
    <property type="match status" value="1"/>
</dbReference>
<dbReference type="InterPro" id="IPR050955">
    <property type="entry name" value="Plant_Biomass_Hydrol_Est"/>
</dbReference>
<keyword evidence="1" id="KW-0732">Signal</keyword>
<dbReference type="Gene3D" id="3.40.50.1820">
    <property type="entry name" value="alpha/beta hydrolase"/>
    <property type="match status" value="1"/>
</dbReference>
<dbReference type="InterPro" id="IPR029058">
    <property type="entry name" value="AB_hydrolase_fold"/>
</dbReference>
<dbReference type="STRING" id="1419482.SAMN05444266_101511"/>
<dbReference type="GO" id="GO:0016787">
    <property type="term" value="F:hydrolase activity"/>
    <property type="evidence" value="ECO:0007669"/>
    <property type="project" value="InterPro"/>
</dbReference>
<dbReference type="SUPFAM" id="SSF53474">
    <property type="entry name" value="alpha/beta-Hydrolases"/>
    <property type="match status" value="1"/>
</dbReference>
<reference evidence="3 4" key="1">
    <citation type="submission" date="2016-11" db="EMBL/GenBank/DDBJ databases">
        <authorList>
            <person name="Jaros S."/>
            <person name="Januszkiewicz K."/>
            <person name="Wedrychowicz H."/>
        </authorList>
    </citation>
    <scope>NUCLEOTIDE SEQUENCE [LARGE SCALE GENOMIC DNA]</scope>
    <source>
        <strain evidence="3 4">DSM 27406</strain>
    </source>
</reference>
<name>A0A1M6W786_9BACT</name>
<sequence length="239" mass="26705">MVLLSIALFSCSKKETSKPAKPVDEEFDPQPLGTTTQKVTTGGNISDYLLYIPDDYNTKKDYRWPLVIFLHGVGEIGTNVEILKNVALPRVVKGKPFVMVAPQCNKTWWNREVLQKFYREMVAKYHVDSNRVIVTGLSMGGIATWDWICAYPKNFAAAVPICGTGYANLVPAVKSLPIWAFHCADDPTVSVNGSREPVKALQNLGGNIKYTEYPTGGHDAWTRAYATAELYTWMLSQHR</sequence>
<evidence type="ECO:0000259" key="2">
    <source>
        <dbReference type="Pfam" id="PF02230"/>
    </source>
</evidence>
<proteinExistence type="predicted"/>